<keyword evidence="8" id="KW-1185">Reference proteome</keyword>
<feature type="transmembrane region" description="Helical" evidence="6">
    <location>
        <begin position="115"/>
        <end position="136"/>
    </location>
</feature>
<reference evidence="8" key="1">
    <citation type="submission" date="2017-05" db="EMBL/GenBank/DDBJ databases">
        <authorList>
            <person name="Rodrigo-Torres L."/>
            <person name="Arahal R. D."/>
            <person name="Lucena T."/>
        </authorList>
    </citation>
    <scope>NUCLEOTIDE SEQUENCE [LARGE SCALE GENOMIC DNA]</scope>
    <source>
        <strain evidence="8">CECT 8868</strain>
    </source>
</reference>
<feature type="transmembrane region" description="Helical" evidence="6">
    <location>
        <begin position="6"/>
        <end position="28"/>
    </location>
</feature>
<evidence type="ECO:0000256" key="3">
    <source>
        <dbReference type="ARBA" id="ARBA00022692"/>
    </source>
</evidence>
<evidence type="ECO:0000256" key="5">
    <source>
        <dbReference type="ARBA" id="ARBA00023136"/>
    </source>
</evidence>
<dbReference type="PANTHER" id="PTHR30086">
    <property type="entry name" value="ARGININE EXPORTER PROTEIN ARGO"/>
    <property type="match status" value="1"/>
</dbReference>
<dbReference type="InterPro" id="IPR001123">
    <property type="entry name" value="LeuE-type"/>
</dbReference>
<keyword evidence="3 6" id="KW-0812">Transmembrane</keyword>
<dbReference type="Pfam" id="PF01810">
    <property type="entry name" value="LysE"/>
    <property type="match status" value="1"/>
</dbReference>
<sequence>MDWPHLVAFNATLLAALVSPGPAMLVALRATLLGGRAQGITTGFGLAIMAALWTGMALLGLDVIFALFPWAYTTAKVVGATYLIWLAIKMWRTAHQTLETVGDVVSRNRAFMAGFYANVANPKSMLFAASVLVVIFPPDMTLGNKLFIVLNQIVVEIVAYTAFAIALSTPPARAGYLALKPVLDRCAALILGVLGLRLMLTK</sequence>
<evidence type="ECO:0000256" key="2">
    <source>
        <dbReference type="ARBA" id="ARBA00022475"/>
    </source>
</evidence>
<evidence type="ECO:0000256" key="1">
    <source>
        <dbReference type="ARBA" id="ARBA00004651"/>
    </source>
</evidence>
<evidence type="ECO:0000313" key="8">
    <source>
        <dbReference type="Proteomes" id="UP000203464"/>
    </source>
</evidence>
<evidence type="ECO:0000256" key="4">
    <source>
        <dbReference type="ARBA" id="ARBA00022989"/>
    </source>
</evidence>
<feature type="transmembrane region" description="Helical" evidence="6">
    <location>
        <begin position="67"/>
        <end position="88"/>
    </location>
</feature>
<organism evidence="7 8">
    <name type="scientific">Octadecabacter ascidiaceicola</name>
    <dbReference type="NCBI Taxonomy" id="1655543"/>
    <lineage>
        <taxon>Bacteria</taxon>
        <taxon>Pseudomonadati</taxon>
        <taxon>Pseudomonadota</taxon>
        <taxon>Alphaproteobacteria</taxon>
        <taxon>Rhodobacterales</taxon>
        <taxon>Roseobacteraceae</taxon>
        <taxon>Octadecabacter</taxon>
    </lineage>
</organism>
<dbReference type="GO" id="GO:0015171">
    <property type="term" value="F:amino acid transmembrane transporter activity"/>
    <property type="evidence" value="ECO:0007669"/>
    <property type="project" value="TreeGrafter"/>
</dbReference>
<evidence type="ECO:0000313" key="7">
    <source>
        <dbReference type="EMBL" id="SMX31506.1"/>
    </source>
</evidence>
<keyword evidence="2" id="KW-1003">Cell membrane</keyword>
<feature type="transmembrane region" description="Helical" evidence="6">
    <location>
        <begin position="148"/>
        <end position="170"/>
    </location>
</feature>
<keyword evidence="5 6" id="KW-0472">Membrane</keyword>
<comment type="subcellular location">
    <subcellularLocation>
        <location evidence="1">Cell membrane</location>
        <topology evidence="1">Multi-pass membrane protein</topology>
    </subcellularLocation>
</comment>
<proteinExistence type="predicted"/>
<dbReference type="RefSeq" id="WP_093994863.1">
    <property type="nucleotide sequence ID" value="NZ_FXYD01000001.1"/>
</dbReference>
<keyword evidence="4 6" id="KW-1133">Transmembrane helix</keyword>
<accession>A0A238JP04</accession>
<feature type="transmembrane region" description="Helical" evidence="6">
    <location>
        <begin position="40"/>
        <end position="61"/>
    </location>
</feature>
<evidence type="ECO:0000256" key="6">
    <source>
        <dbReference type="SAM" id="Phobius"/>
    </source>
</evidence>
<dbReference type="AlphaFoldDB" id="A0A238JP04"/>
<protein>
    <submittedName>
        <fullName evidence="7">Threonine efflux protein</fullName>
    </submittedName>
</protein>
<dbReference type="GO" id="GO:0005886">
    <property type="term" value="C:plasma membrane"/>
    <property type="evidence" value="ECO:0007669"/>
    <property type="project" value="UniProtKB-SubCell"/>
</dbReference>
<name>A0A238JP04_9RHOB</name>
<gene>
    <name evidence="7" type="primary">rhtC</name>
    <name evidence="7" type="ORF">OCA8868_00396</name>
</gene>
<dbReference type="PANTHER" id="PTHR30086:SF20">
    <property type="entry name" value="ARGININE EXPORTER PROTEIN ARGO-RELATED"/>
    <property type="match status" value="1"/>
</dbReference>
<dbReference type="EMBL" id="FXYD01000001">
    <property type="protein sequence ID" value="SMX31506.1"/>
    <property type="molecule type" value="Genomic_DNA"/>
</dbReference>
<dbReference type="Proteomes" id="UP000203464">
    <property type="component" value="Unassembled WGS sequence"/>
</dbReference>
<dbReference type="OrthoDB" id="9804822at2"/>